<organism evidence="3 4">
    <name type="scientific">Anaeramoeba ignava</name>
    <name type="common">Anaerobic marine amoeba</name>
    <dbReference type="NCBI Taxonomy" id="1746090"/>
    <lineage>
        <taxon>Eukaryota</taxon>
        <taxon>Metamonada</taxon>
        <taxon>Anaeramoebidae</taxon>
        <taxon>Anaeramoeba</taxon>
    </lineage>
</organism>
<feature type="coiled-coil region" evidence="1">
    <location>
        <begin position="254"/>
        <end position="301"/>
    </location>
</feature>
<dbReference type="InterPro" id="IPR000210">
    <property type="entry name" value="BTB/POZ_dom"/>
</dbReference>
<proteinExistence type="predicted"/>
<evidence type="ECO:0000259" key="2">
    <source>
        <dbReference type="PROSITE" id="PS50097"/>
    </source>
</evidence>
<dbReference type="CDD" id="cd18186">
    <property type="entry name" value="BTB_POZ_ZBTB_KLHL-like"/>
    <property type="match status" value="1"/>
</dbReference>
<sequence>MNQVKPINIGITGTENSGRKSLNVQYVMNYFGADDYIRDFLNDNMQRNVLIDGKPVLIELFFIEEHEYRQGWENLYRMMDIFVIMVSITRREDLKEIPELMRKAKFYKILNKLSDSSVILVGNKIDLEFERQIATQELEEIARENGILFIEISTKTRTNVDECFEITKIRRKRQKKKRSGKIFKSKEIPPFPKLPEPFPRPKLEVLPSTYQDDFKSLLKNERFSDVELCFAEKKNEPQSLYLHRFVLCSRNGVFKQLIEKYENQSEDLEEFSEKIFLKMEKKELNQENENKKENIGNLEKRIKIYVDYAYFPFYLMIKFIYCGIIEDEMMKDVEIARQIQTISDLFEVKNLSLVTKELLEKEDQDEKKAERMKISDWKREKIESSELDQIRNCYSNLLKSHLYSDFTILLMEGNTKQAVKTHLGLLSQRCDYFKSMIQLKMKEVIENQVVLTNIGMESLLFILEYIYCDRFVAPSVELAVKEGNKKFIWESNSKMLELLIASDYLQVLRLNQLCQVNLSRTLDHELIPQALQVSKSYGAKFLMDYCYWEMGRNYPKFEKMKNFKKLKKEDQKKVKELRFPPKEYDDYKKKYDKKK</sequence>
<dbReference type="PRINTS" id="PR00449">
    <property type="entry name" value="RASTRNSFRMNG"/>
</dbReference>
<accession>A0A9Q0LN34</accession>
<dbReference type="Pfam" id="PF00651">
    <property type="entry name" value="BTB"/>
    <property type="match status" value="1"/>
</dbReference>
<dbReference type="PROSITE" id="PS51419">
    <property type="entry name" value="RAB"/>
    <property type="match status" value="1"/>
</dbReference>
<dbReference type="AlphaFoldDB" id="A0A9Q0LN34"/>
<dbReference type="GO" id="GO:0005525">
    <property type="term" value="F:GTP binding"/>
    <property type="evidence" value="ECO:0007669"/>
    <property type="project" value="InterPro"/>
</dbReference>
<evidence type="ECO:0000313" key="4">
    <source>
        <dbReference type="Proteomes" id="UP001149090"/>
    </source>
</evidence>
<dbReference type="SMART" id="SM00225">
    <property type="entry name" value="BTB"/>
    <property type="match status" value="2"/>
</dbReference>
<dbReference type="SMART" id="SM00173">
    <property type="entry name" value="RAS"/>
    <property type="match status" value="1"/>
</dbReference>
<protein>
    <submittedName>
        <fullName evidence="3">Ras di-ras and rheb family members of small gtpase superfamily</fullName>
    </submittedName>
</protein>
<gene>
    <name evidence="3" type="ORF">M0811_00763</name>
</gene>
<evidence type="ECO:0000256" key="1">
    <source>
        <dbReference type="SAM" id="Coils"/>
    </source>
</evidence>
<dbReference type="InterPro" id="IPR011333">
    <property type="entry name" value="SKP1/BTB/POZ_sf"/>
</dbReference>
<dbReference type="InterPro" id="IPR001806">
    <property type="entry name" value="Small_GTPase"/>
</dbReference>
<evidence type="ECO:0000313" key="3">
    <source>
        <dbReference type="EMBL" id="KAJ5074135.1"/>
    </source>
</evidence>
<dbReference type="PROSITE" id="PS51421">
    <property type="entry name" value="RAS"/>
    <property type="match status" value="1"/>
</dbReference>
<name>A0A9Q0LN34_ANAIG</name>
<dbReference type="Gene3D" id="3.40.50.300">
    <property type="entry name" value="P-loop containing nucleotide triphosphate hydrolases"/>
    <property type="match status" value="1"/>
</dbReference>
<dbReference type="Pfam" id="PF00071">
    <property type="entry name" value="Ras"/>
    <property type="match status" value="1"/>
</dbReference>
<dbReference type="PROSITE" id="PS50097">
    <property type="entry name" value="BTB"/>
    <property type="match status" value="2"/>
</dbReference>
<reference evidence="3" key="1">
    <citation type="submission" date="2022-10" db="EMBL/GenBank/DDBJ databases">
        <title>Novel sulphate-reducing endosymbionts in the free-living metamonad Anaeramoeba.</title>
        <authorList>
            <person name="Jerlstrom-Hultqvist J."/>
            <person name="Cepicka I."/>
            <person name="Gallot-Lavallee L."/>
            <person name="Salas-Leiva D."/>
            <person name="Curtis B.A."/>
            <person name="Zahonova K."/>
            <person name="Pipaliya S."/>
            <person name="Dacks J."/>
            <person name="Roger A.J."/>
        </authorList>
    </citation>
    <scope>NUCLEOTIDE SEQUENCE</scope>
    <source>
        <strain evidence="3">BMAN</strain>
    </source>
</reference>
<dbReference type="GO" id="GO:0003924">
    <property type="term" value="F:GTPase activity"/>
    <property type="evidence" value="ECO:0007669"/>
    <property type="project" value="InterPro"/>
</dbReference>
<dbReference type="EMBL" id="JAPDFW010000070">
    <property type="protein sequence ID" value="KAJ5074135.1"/>
    <property type="molecule type" value="Genomic_DNA"/>
</dbReference>
<dbReference type="Proteomes" id="UP001149090">
    <property type="component" value="Unassembled WGS sequence"/>
</dbReference>
<feature type="domain" description="BTB" evidence="2">
    <location>
        <begin position="404"/>
        <end position="475"/>
    </location>
</feature>
<dbReference type="Gene3D" id="3.30.710.10">
    <property type="entry name" value="Potassium Channel Kv1.1, Chain A"/>
    <property type="match status" value="2"/>
</dbReference>
<dbReference type="PANTHER" id="PTHR24413">
    <property type="entry name" value="SPECKLE-TYPE POZ PROTEIN"/>
    <property type="match status" value="1"/>
</dbReference>
<dbReference type="SUPFAM" id="SSF54695">
    <property type="entry name" value="POZ domain"/>
    <property type="match status" value="2"/>
</dbReference>
<dbReference type="SUPFAM" id="SSF52540">
    <property type="entry name" value="P-loop containing nucleoside triphosphate hydrolases"/>
    <property type="match status" value="1"/>
</dbReference>
<keyword evidence="1" id="KW-0175">Coiled coil</keyword>
<dbReference type="InterPro" id="IPR027417">
    <property type="entry name" value="P-loop_NTPase"/>
</dbReference>
<comment type="caution">
    <text evidence="3">The sequence shown here is derived from an EMBL/GenBank/DDBJ whole genome shotgun (WGS) entry which is preliminary data.</text>
</comment>
<keyword evidence="4" id="KW-1185">Reference proteome</keyword>
<feature type="domain" description="BTB" evidence="2">
    <location>
        <begin position="224"/>
        <end position="329"/>
    </location>
</feature>
<dbReference type="SMART" id="SM00175">
    <property type="entry name" value="RAB"/>
    <property type="match status" value="1"/>
</dbReference>